<dbReference type="CDD" id="cd00130">
    <property type="entry name" value="PAS"/>
    <property type="match status" value="3"/>
</dbReference>
<feature type="domain" description="PAS" evidence="20">
    <location>
        <begin position="160"/>
        <end position="230"/>
    </location>
</feature>
<dbReference type="PANTHER" id="PTHR45339:SF1">
    <property type="entry name" value="HYBRID SIGNAL TRANSDUCTION HISTIDINE KINASE J"/>
    <property type="match status" value="1"/>
</dbReference>
<dbReference type="InterPro" id="IPR011006">
    <property type="entry name" value="CheY-like_superfamily"/>
</dbReference>
<comment type="catalytic activity">
    <reaction evidence="1">
        <text>ATP + protein L-histidine = ADP + protein N-phospho-L-histidine.</text>
        <dbReference type="EC" id="2.7.13.3"/>
    </reaction>
</comment>
<dbReference type="InterPro" id="IPR000014">
    <property type="entry name" value="PAS"/>
</dbReference>
<dbReference type="EMBL" id="JACWZY010000032">
    <property type="protein sequence ID" value="MBD2704481.1"/>
    <property type="molecule type" value="Genomic_DNA"/>
</dbReference>
<dbReference type="InterPro" id="IPR001789">
    <property type="entry name" value="Sig_transdc_resp-reg_receiver"/>
</dbReference>
<dbReference type="Pfam" id="PF00512">
    <property type="entry name" value="HisKA"/>
    <property type="match status" value="1"/>
</dbReference>
<dbReference type="Proteomes" id="UP000598820">
    <property type="component" value="Unassembled WGS sequence"/>
</dbReference>
<feature type="domain" description="PAS" evidence="20">
    <location>
        <begin position="32"/>
        <end position="103"/>
    </location>
</feature>
<protein>
    <recommendedName>
        <fullName evidence="15">Sensory/regulatory protein RpfC</fullName>
        <ecNumber evidence="3">2.7.13.3</ecNumber>
    </recommendedName>
</protein>
<feature type="domain" description="PAC" evidence="21">
    <location>
        <begin position="528"/>
        <end position="579"/>
    </location>
</feature>
<gene>
    <name evidence="23" type="ORF">IC229_27825</name>
</gene>
<dbReference type="InterPro" id="IPR000700">
    <property type="entry name" value="PAS-assoc_C"/>
</dbReference>
<dbReference type="AlphaFoldDB" id="A0A926Y5G0"/>
<dbReference type="InterPro" id="IPR003594">
    <property type="entry name" value="HATPase_dom"/>
</dbReference>
<dbReference type="EC" id="2.7.13.3" evidence="3"/>
<dbReference type="PROSITE" id="PS50109">
    <property type="entry name" value="HIS_KIN"/>
    <property type="match status" value="1"/>
</dbReference>
<dbReference type="InterPro" id="IPR029016">
    <property type="entry name" value="GAF-like_dom_sf"/>
</dbReference>
<dbReference type="FunFam" id="1.10.287.130:FF:000002">
    <property type="entry name" value="Two-component osmosensing histidine kinase"/>
    <property type="match status" value="1"/>
</dbReference>
<evidence type="ECO:0000259" key="20">
    <source>
        <dbReference type="PROSITE" id="PS50112"/>
    </source>
</evidence>
<feature type="domain" description="Response regulatory" evidence="19">
    <location>
        <begin position="969"/>
        <end position="1116"/>
    </location>
</feature>
<dbReference type="GO" id="GO:0005524">
    <property type="term" value="F:ATP binding"/>
    <property type="evidence" value="ECO:0007669"/>
    <property type="project" value="UniProtKB-KW"/>
</dbReference>
<keyword evidence="10" id="KW-0067">ATP-binding</keyword>
<dbReference type="SMART" id="SM00073">
    <property type="entry name" value="HPT"/>
    <property type="match status" value="1"/>
</dbReference>
<dbReference type="Pfam" id="PF02518">
    <property type="entry name" value="HATPase_c"/>
    <property type="match status" value="1"/>
</dbReference>
<evidence type="ECO:0000256" key="10">
    <source>
        <dbReference type="ARBA" id="ARBA00022840"/>
    </source>
</evidence>
<evidence type="ECO:0000259" key="19">
    <source>
        <dbReference type="PROSITE" id="PS50110"/>
    </source>
</evidence>
<dbReference type="GO" id="GO:0000155">
    <property type="term" value="F:phosphorelay sensor kinase activity"/>
    <property type="evidence" value="ECO:0007669"/>
    <property type="project" value="InterPro"/>
</dbReference>
<dbReference type="PANTHER" id="PTHR45339">
    <property type="entry name" value="HYBRID SIGNAL TRANSDUCTION HISTIDINE KINASE J"/>
    <property type="match status" value="1"/>
</dbReference>
<dbReference type="SMART" id="SM00387">
    <property type="entry name" value="HATPase_c"/>
    <property type="match status" value="1"/>
</dbReference>
<evidence type="ECO:0000256" key="6">
    <source>
        <dbReference type="ARBA" id="ARBA00022679"/>
    </source>
</evidence>
<feature type="domain" description="PAS" evidence="20">
    <location>
        <begin position="450"/>
        <end position="526"/>
    </location>
</feature>
<dbReference type="SMART" id="SM00065">
    <property type="entry name" value="GAF"/>
    <property type="match status" value="1"/>
</dbReference>
<evidence type="ECO:0000256" key="7">
    <source>
        <dbReference type="ARBA" id="ARBA00022692"/>
    </source>
</evidence>
<keyword evidence="24" id="KW-1185">Reference proteome</keyword>
<dbReference type="SMART" id="SM00091">
    <property type="entry name" value="PAS"/>
    <property type="match status" value="4"/>
</dbReference>
<dbReference type="Gene3D" id="3.40.50.2300">
    <property type="match status" value="1"/>
</dbReference>
<dbReference type="InterPro" id="IPR003018">
    <property type="entry name" value="GAF"/>
</dbReference>
<dbReference type="InterPro" id="IPR036097">
    <property type="entry name" value="HisK_dim/P_sf"/>
</dbReference>
<dbReference type="InterPro" id="IPR036890">
    <property type="entry name" value="HATPase_C_sf"/>
</dbReference>
<keyword evidence="11" id="KW-1133">Transmembrane helix</keyword>
<feature type="modified residue" description="Phosphohistidine" evidence="16">
    <location>
        <position position="1197"/>
    </location>
</feature>
<evidence type="ECO:0000256" key="12">
    <source>
        <dbReference type="ARBA" id="ARBA00023012"/>
    </source>
</evidence>
<evidence type="ECO:0000256" key="11">
    <source>
        <dbReference type="ARBA" id="ARBA00022989"/>
    </source>
</evidence>
<dbReference type="Pfam" id="PF13185">
    <property type="entry name" value="GAF_2"/>
    <property type="match status" value="1"/>
</dbReference>
<dbReference type="SUPFAM" id="SSF55781">
    <property type="entry name" value="GAF domain-like"/>
    <property type="match status" value="1"/>
</dbReference>
<feature type="domain" description="PAC" evidence="21">
    <location>
        <begin position="651"/>
        <end position="703"/>
    </location>
</feature>
<keyword evidence="5 17" id="KW-0597">Phosphoprotein</keyword>
<keyword evidence="6" id="KW-0808">Transferase</keyword>
<dbReference type="CDD" id="cd00088">
    <property type="entry name" value="HPT"/>
    <property type="match status" value="1"/>
</dbReference>
<dbReference type="FunFam" id="3.30.565.10:FF:000010">
    <property type="entry name" value="Sensor histidine kinase RcsC"/>
    <property type="match status" value="1"/>
</dbReference>
<dbReference type="Gene3D" id="1.10.287.130">
    <property type="match status" value="1"/>
</dbReference>
<dbReference type="PROSITE" id="PS50110">
    <property type="entry name" value="RESPONSE_REGULATORY"/>
    <property type="match status" value="1"/>
</dbReference>
<comment type="subunit">
    <text evidence="14">At low DSF concentrations, interacts with RpfF.</text>
</comment>
<reference evidence="23" key="1">
    <citation type="submission" date="2020-09" db="EMBL/GenBank/DDBJ databases">
        <authorList>
            <person name="Kim M.K."/>
        </authorList>
    </citation>
    <scope>NUCLEOTIDE SEQUENCE</scope>
    <source>
        <strain evidence="23">BT702</strain>
    </source>
</reference>
<keyword evidence="4" id="KW-1003">Cell membrane</keyword>
<evidence type="ECO:0000256" key="2">
    <source>
        <dbReference type="ARBA" id="ARBA00004651"/>
    </source>
</evidence>
<accession>A0A926Y5G0</accession>
<evidence type="ECO:0000313" key="24">
    <source>
        <dbReference type="Proteomes" id="UP000598820"/>
    </source>
</evidence>
<dbReference type="InterPro" id="IPR008207">
    <property type="entry name" value="Sig_transdc_His_kin_Hpt_dom"/>
</dbReference>
<dbReference type="InterPro" id="IPR036641">
    <property type="entry name" value="HPT_dom_sf"/>
</dbReference>
<dbReference type="SMART" id="SM00388">
    <property type="entry name" value="HisKA"/>
    <property type="match status" value="1"/>
</dbReference>
<dbReference type="InterPro" id="IPR005467">
    <property type="entry name" value="His_kinase_dom"/>
</dbReference>
<evidence type="ECO:0000259" key="21">
    <source>
        <dbReference type="PROSITE" id="PS50113"/>
    </source>
</evidence>
<evidence type="ECO:0000256" key="5">
    <source>
        <dbReference type="ARBA" id="ARBA00022553"/>
    </source>
</evidence>
<evidence type="ECO:0000259" key="18">
    <source>
        <dbReference type="PROSITE" id="PS50109"/>
    </source>
</evidence>
<evidence type="ECO:0000256" key="8">
    <source>
        <dbReference type="ARBA" id="ARBA00022741"/>
    </source>
</evidence>
<feature type="domain" description="PAC" evidence="21">
    <location>
        <begin position="107"/>
        <end position="159"/>
    </location>
</feature>
<feature type="modified residue" description="4-aspartylphosphate" evidence="17">
    <location>
        <position position="1049"/>
    </location>
</feature>
<dbReference type="SMART" id="SM00448">
    <property type="entry name" value="REC"/>
    <property type="match status" value="1"/>
</dbReference>
<evidence type="ECO:0000256" key="14">
    <source>
        <dbReference type="ARBA" id="ARBA00064003"/>
    </source>
</evidence>
<dbReference type="GO" id="GO:0005886">
    <property type="term" value="C:plasma membrane"/>
    <property type="evidence" value="ECO:0007669"/>
    <property type="project" value="UniProtKB-SubCell"/>
</dbReference>
<dbReference type="Gene3D" id="1.20.120.160">
    <property type="entry name" value="HPT domain"/>
    <property type="match status" value="1"/>
</dbReference>
<evidence type="ECO:0000256" key="4">
    <source>
        <dbReference type="ARBA" id="ARBA00022475"/>
    </source>
</evidence>
<comment type="caution">
    <text evidence="23">The sequence shown here is derived from an EMBL/GenBank/DDBJ whole genome shotgun (WGS) entry which is preliminary data.</text>
</comment>
<dbReference type="InterPro" id="IPR013656">
    <property type="entry name" value="PAS_4"/>
</dbReference>
<sequence>MPWSAKTKDELVAEIERLHHERDGLNGTDAKHTFDVRQTVDQLNLVGLTVEQDGTLTYANPYTYRVTAWQPADIVGRNFFDIFIPPADRARIESEFEEASQKGSFPEQREIVLLARSGAQRNVQLNSFIVNSTDGQSPSFTIIGEDVTNKRRVASALSNTNAQLQDLVDNTSDLIQLLTLDGKFIFVNRAWREVLGYNSDEISVLNLRDVLHPDYLSSTLGLLKRIQEGDKLPYFETVFRSKSGKTLFLSGSVNCRFENGRPTAFRCILHDTTGKIRAEKSQKLYYSIANWTINTPNLGELYQKIHEELGNIIDARNFFIALYDSSKTYLSFPYYVDEYFGSNMRFTKRKLGNGIIEYTILANKPLFLYEKDVRQLADQKQVDLYGQKQPQVMLTAPLRIGDEITGIIGVKSYTDAQTYGPRDLELLEFISGQVALAIARKQSEARLDKQNARLQAIFDNSTYLIWSVNKALQLTSFNKNYARLAGFSLNELSANQHSTPELGWRIVGDENRKEIEDRYRQAFRGFAQNFELNFMTSSGENFFEFHLNPIMLAGGLIEEVSGIARNITNRRRAEIATRQSEEKFRGIFENLQDIYARVDRKGRITMISPSVFKRMGYTPEEVLGQDISQYFIDQNAIRRAMFKVGRNRSLRNFEASMRRKDGSERQFMFNMLMLNDEPGNGSVVAVLARDISELKRQSAELGKAKDEAERSLKVKEQFLANMSHEIRTPMNGVIGMIDLLNDTRLDDEQRGYVKTVKRSSETLLNILNDILDLSKIEAGKMVLHEAPIAFKEIFEKLIALFGQQANSKDNELTYHLAPDLPTFVIADQTRLLQILSNMTSNAIKFTEHGSIRVEAKLLSKRGKFNRIRVAVIDSGIGISAQNISLLFNSFSQVDTSSRKSFGGTGLGLAISKELAHLMKGEVGVESTVGMGSTFWFIIELKETSISPIQQTTEVAEIALANFFSTYHPNVLLVDDNAVNRKVASEILRKSGCVVTTADSGPAAIAEVTQRAEGKEHGAWGTGHGMDLEAQSSALTSLPSTPPFDVIFMDIQMPDMDGVETTRQLRKQFGKALPTIVAMTAYSMKEDRERFLSQGLDDYIAKPIRAQSLIAKVKEIVDVRRAKQAETSTPAPKPIAPASEPALPIIDADIVGQLRDIGGQELVDSIMEEFVTEATELVNGAISAYGLGDIPTVKSHLHTLKGSAGTIGVARVADIAKTAEAKLKVNDTSGLAEALKALEDAFKDFLATQDKS</sequence>
<proteinExistence type="predicted"/>
<dbReference type="PROSITE" id="PS50113">
    <property type="entry name" value="PAC"/>
    <property type="match status" value="3"/>
</dbReference>
<dbReference type="SUPFAM" id="SSF55785">
    <property type="entry name" value="PYP-like sensor domain (PAS domain)"/>
    <property type="match status" value="4"/>
</dbReference>
<dbReference type="SUPFAM" id="SSF55874">
    <property type="entry name" value="ATPase domain of HSP90 chaperone/DNA topoisomerase II/histidine kinase"/>
    <property type="match status" value="1"/>
</dbReference>
<keyword evidence="13" id="KW-0472">Membrane</keyword>
<dbReference type="CDD" id="cd00082">
    <property type="entry name" value="HisKA"/>
    <property type="match status" value="1"/>
</dbReference>
<comment type="subcellular location">
    <subcellularLocation>
        <location evidence="2">Cell membrane</location>
        <topology evidence="2">Multi-pass membrane protein</topology>
    </subcellularLocation>
</comment>
<dbReference type="RefSeq" id="WP_190891088.1">
    <property type="nucleotide sequence ID" value="NZ_JACWZY010000032.1"/>
</dbReference>
<dbReference type="PROSITE" id="PS50894">
    <property type="entry name" value="HPT"/>
    <property type="match status" value="1"/>
</dbReference>
<evidence type="ECO:0000313" key="23">
    <source>
        <dbReference type="EMBL" id="MBD2704481.1"/>
    </source>
</evidence>
<evidence type="ECO:0000256" key="16">
    <source>
        <dbReference type="PROSITE-ProRule" id="PRU00110"/>
    </source>
</evidence>
<dbReference type="CDD" id="cd16922">
    <property type="entry name" value="HATPase_EvgS-ArcB-TorS-like"/>
    <property type="match status" value="1"/>
</dbReference>
<dbReference type="SUPFAM" id="SSF47384">
    <property type="entry name" value="Homodimeric domain of signal transducing histidine kinase"/>
    <property type="match status" value="1"/>
</dbReference>
<feature type="domain" description="HPt" evidence="22">
    <location>
        <begin position="1158"/>
        <end position="1251"/>
    </location>
</feature>
<dbReference type="PRINTS" id="PR00344">
    <property type="entry name" value="BCTRLSENSOR"/>
</dbReference>
<feature type="domain" description="Histidine kinase" evidence="18">
    <location>
        <begin position="721"/>
        <end position="942"/>
    </location>
</feature>
<evidence type="ECO:0000256" key="9">
    <source>
        <dbReference type="ARBA" id="ARBA00022777"/>
    </source>
</evidence>
<dbReference type="SUPFAM" id="SSF52172">
    <property type="entry name" value="CheY-like"/>
    <property type="match status" value="1"/>
</dbReference>
<evidence type="ECO:0000256" key="1">
    <source>
        <dbReference type="ARBA" id="ARBA00000085"/>
    </source>
</evidence>
<dbReference type="Pfam" id="PF00072">
    <property type="entry name" value="Response_reg"/>
    <property type="match status" value="1"/>
</dbReference>
<feature type="domain" description="PAS" evidence="20">
    <location>
        <begin position="580"/>
        <end position="625"/>
    </location>
</feature>
<dbReference type="Pfam" id="PF01627">
    <property type="entry name" value="Hpt"/>
    <property type="match status" value="1"/>
</dbReference>
<keyword evidence="7" id="KW-0812">Transmembrane</keyword>
<dbReference type="InterPro" id="IPR001610">
    <property type="entry name" value="PAC"/>
</dbReference>
<dbReference type="Gene3D" id="3.30.450.20">
    <property type="entry name" value="PAS domain"/>
    <property type="match status" value="4"/>
</dbReference>
<dbReference type="PROSITE" id="PS50112">
    <property type="entry name" value="PAS"/>
    <property type="match status" value="4"/>
</dbReference>
<dbReference type="InterPro" id="IPR003661">
    <property type="entry name" value="HisK_dim/P_dom"/>
</dbReference>
<dbReference type="InterPro" id="IPR004358">
    <property type="entry name" value="Sig_transdc_His_kin-like_C"/>
</dbReference>
<evidence type="ECO:0000256" key="17">
    <source>
        <dbReference type="PROSITE-ProRule" id="PRU00169"/>
    </source>
</evidence>
<dbReference type="Gene3D" id="3.30.450.40">
    <property type="match status" value="1"/>
</dbReference>
<evidence type="ECO:0000256" key="13">
    <source>
        <dbReference type="ARBA" id="ARBA00023136"/>
    </source>
</evidence>
<dbReference type="Pfam" id="PF08448">
    <property type="entry name" value="PAS_4"/>
    <property type="match status" value="1"/>
</dbReference>
<keyword evidence="12" id="KW-0902">Two-component regulatory system</keyword>
<evidence type="ECO:0000256" key="15">
    <source>
        <dbReference type="ARBA" id="ARBA00068150"/>
    </source>
</evidence>
<dbReference type="InterPro" id="IPR035965">
    <property type="entry name" value="PAS-like_dom_sf"/>
</dbReference>
<evidence type="ECO:0000256" key="3">
    <source>
        <dbReference type="ARBA" id="ARBA00012438"/>
    </source>
</evidence>
<dbReference type="SUPFAM" id="SSF47226">
    <property type="entry name" value="Histidine-containing phosphotransfer domain, HPT domain"/>
    <property type="match status" value="1"/>
</dbReference>
<dbReference type="SMART" id="SM00086">
    <property type="entry name" value="PAC"/>
    <property type="match status" value="4"/>
</dbReference>
<keyword evidence="8" id="KW-0547">Nucleotide-binding</keyword>
<name>A0A926Y5G0_9BACT</name>
<organism evidence="23 24">
    <name type="scientific">Spirosoma profusum</name>
    <dbReference type="NCBI Taxonomy" id="2771354"/>
    <lineage>
        <taxon>Bacteria</taxon>
        <taxon>Pseudomonadati</taxon>
        <taxon>Bacteroidota</taxon>
        <taxon>Cytophagia</taxon>
        <taxon>Cytophagales</taxon>
        <taxon>Cytophagaceae</taxon>
        <taxon>Spirosoma</taxon>
    </lineage>
</organism>
<dbReference type="CDD" id="cd17546">
    <property type="entry name" value="REC_hyHK_CKI1_RcsC-like"/>
    <property type="match status" value="1"/>
</dbReference>
<evidence type="ECO:0000259" key="22">
    <source>
        <dbReference type="PROSITE" id="PS50894"/>
    </source>
</evidence>
<keyword evidence="9" id="KW-0418">Kinase</keyword>
<dbReference type="Pfam" id="PF13426">
    <property type="entry name" value="PAS_9"/>
    <property type="match status" value="3"/>
</dbReference>
<dbReference type="Gene3D" id="3.30.565.10">
    <property type="entry name" value="Histidine kinase-like ATPase, C-terminal domain"/>
    <property type="match status" value="1"/>
</dbReference>
<dbReference type="NCBIfam" id="TIGR00229">
    <property type="entry name" value="sensory_box"/>
    <property type="match status" value="4"/>
</dbReference>